<dbReference type="HOGENOM" id="CLU_2046177_0_0_9"/>
<sequence>MAYKYSKLGYGNAEDVEAAIALGLIDGKDLIITKDTSEFIYVRDDLSIQKVAPRTLCFDNIPAANEAINQNDATYAGQTVMIRGKDDKYEPWVVQQSAESGRFFVEPFQTQSTNFQWTEF</sequence>
<evidence type="ECO:0000313" key="2">
    <source>
        <dbReference type="Proteomes" id="UP000007059"/>
    </source>
</evidence>
<gene>
    <name evidence="1" type="ORF">FPR_21970</name>
</gene>
<accession>D4KC26</accession>
<dbReference type="Proteomes" id="UP000007059">
    <property type="component" value="Chromosome"/>
</dbReference>
<evidence type="ECO:0000313" key="1">
    <source>
        <dbReference type="EMBL" id="CBL02389.1"/>
    </source>
</evidence>
<dbReference type="RefSeq" id="WP_015537910.1">
    <property type="nucleotide sequence ID" value="NC_021020.1"/>
</dbReference>
<dbReference type="KEGG" id="fpa:FPR_21970"/>
<dbReference type="EMBL" id="FP929046">
    <property type="protein sequence ID" value="CBL02389.1"/>
    <property type="molecule type" value="Genomic_DNA"/>
</dbReference>
<name>D4KC26_9FIRM</name>
<proteinExistence type="predicted"/>
<reference evidence="1 2" key="2">
    <citation type="submission" date="2010-03" db="EMBL/GenBank/DDBJ databases">
        <authorList>
            <person name="Pajon A."/>
        </authorList>
    </citation>
    <scope>NUCLEOTIDE SEQUENCE [LARGE SCALE GENOMIC DNA]</scope>
    <source>
        <strain evidence="1 2">SL3/3</strain>
    </source>
</reference>
<protein>
    <submittedName>
        <fullName evidence="1">Uncharacterized protein</fullName>
    </submittedName>
</protein>
<organism evidence="1 2">
    <name type="scientific">Faecalibacterium prausnitzii SL3/3</name>
    <dbReference type="NCBI Taxonomy" id="657322"/>
    <lineage>
        <taxon>Bacteria</taxon>
        <taxon>Bacillati</taxon>
        <taxon>Bacillota</taxon>
        <taxon>Clostridia</taxon>
        <taxon>Eubacteriales</taxon>
        <taxon>Oscillospiraceae</taxon>
        <taxon>Faecalibacterium</taxon>
    </lineage>
</organism>
<reference evidence="1 2" key="1">
    <citation type="submission" date="2010-03" db="EMBL/GenBank/DDBJ databases">
        <title>The genome sequence of Faecalibacterium prausnitzii SL3/3.</title>
        <authorList>
            <consortium name="metaHIT consortium -- http://www.metahit.eu/"/>
            <person name="Pajon A."/>
            <person name="Turner K."/>
            <person name="Parkhill J."/>
            <person name="Duncan S."/>
            <person name="Flint H."/>
        </authorList>
    </citation>
    <scope>NUCLEOTIDE SEQUENCE [LARGE SCALE GENOMIC DNA]</scope>
    <source>
        <strain evidence="1 2">SL3/3</strain>
    </source>
</reference>
<dbReference type="AlphaFoldDB" id="D4KC26"/>